<feature type="domain" description="Timeless N-terminal" evidence="5">
    <location>
        <begin position="272"/>
        <end position="542"/>
    </location>
</feature>
<feature type="compositionally biased region" description="Acidic residues" evidence="4">
    <location>
        <begin position="202"/>
        <end position="214"/>
    </location>
</feature>
<feature type="region of interest" description="Disordered" evidence="4">
    <location>
        <begin position="1698"/>
        <end position="1732"/>
    </location>
</feature>
<feature type="region of interest" description="Disordered" evidence="4">
    <location>
        <begin position="1597"/>
        <end position="1624"/>
    </location>
</feature>
<comment type="caution">
    <text evidence="7">The sequence shown here is derived from an EMBL/GenBank/DDBJ whole genome shotgun (WGS) entry which is preliminary data.</text>
</comment>
<dbReference type="GO" id="GO:0006281">
    <property type="term" value="P:DNA repair"/>
    <property type="evidence" value="ECO:0007669"/>
    <property type="project" value="TreeGrafter"/>
</dbReference>
<feature type="compositionally biased region" description="Basic and acidic residues" evidence="4">
    <location>
        <begin position="125"/>
        <end position="134"/>
    </location>
</feature>
<feature type="domain" description="Timeless C-terminal" evidence="6">
    <location>
        <begin position="1341"/>
        <end position="1442"/>
    </location>
</feature>
<keyword evidence="3" id="KW-0539">Nucleus</keyword>
<feature type="region of interest" description="Disordered" evidence="4">
    <location>
        <begin position="1302"/>
        <end position="1332"/>
    </location>
</feature>
<gene>
    <name evidence="7" type="ORF">TCAL_12088</name>
</gene>
<feature type="compositionally biased region" description="Polar residues" evidence="4">
    <location>
        <begin position="585"/>
        <end position="594"/>
    </location>
</feature>
<sequence length="1732" mass="192893">MGGPQTNAHSDPPTTSITISENTEEHLRTSYAQPKDPGGRICHRPVTPTTSEEDSPTGPRCHIPDPPGSTQSLTETTNSEVTPPRDCDPAEESVEHNDTDTKETSLIVEGSDDYDEDDDEEEDELRNQIEHSQEIQDDEEDESDHLVKEDDSNLDPETEADQSCNSGSHNHSKSPLLSEEDLYIEEGVRSLLCEVIFEESGEELRLEEEEELKEEEERRQDHEEEDEEEEEVEEEDEEEEEDDEEDEDDMDWMYFNPDAATFNSLGCYVGEKYKVAANARDTLVLMTKKLKEEDPILRTFRRALGHNQVIQKDLAPILVETTNDRNTFGAAIRFLNNYLTPVECLLSLDDLSKTEEGQQTVFELNQHLSEAKNVFLDHQITKNVLDFMTKELQKIQELTVKSASEEDIAIASQRSINDCLILLRNVLHIPDDTPSGSSSPSSTSSNQKTTRQSQILWNLFSANLDAVVMKIIGHKKLKNWCTILTQVIALIYKDQHVYNLQRLLGQWLETEISESSEDNESNTSPQDQNGSCSSPVLTSAETDDSSDGALNGRHGNSDKEGSCQADASSCTDSGHETKVDDRSNSTKSPPGSTKYSDEDTTSARPAGNKTSCPKSGGSGTINKNKNKASPSGSSGNQQRQKQEPMECSSSEGGSSGKEPPYKRIAVEQGKSGNSFSHSPHQKNGKNSGNPAKGDQGQSNVKSHGGNNSTELTTPVSGNGNCCSTQQNHKRKASSVLTSSDDGSVCSNRKDRDKMFKNSTNVQQSKKKSQKISTETTNVESKPEMVDSGKNSSSTSSTGSKNNDNGEKDQSSSSAESNSDKARPCSMRSEGMSDYGYVSQRNMETQENGSSTSSNDDDNERKRKVKPHTNLQKPRPQKPNISPAEKRELRRQKLINRAKTERMKVKSLVHHIPTEDDVADLLKEFTVDFLLKGYSTLVDELRKQLLNDFNAQMDKSHFLWLVTYFLKFASQLEVGFELIGPVLSVPTISYLTYEGVRFYEELELACRMKTIDLRPHLRRMHLVITAIHEFIQTLENYSNFKHFSQQDQESCIKIQLCCLRVTELRQLFVLLIRRFNPNVQSLQYLHDLVSANHSLLVMMEKVNLDEDFMTNHLQQFASVEVMRQYGLLLENFYTNTDVINDAIFTMMHHISGDLNAPEALYVPQILKSFSDIWEQETDICEDWSDLIEYVIQKFITTMGTKPHACASNLLDSLDPNSDALDENGFSKNQLDNLYWYFSQCENTEDPVGGIIEMYKASYSVTKTRVSVIHALLSQGIITHAQYMGLMYMKSILSCKPYHEGSVVAEAGSEHSDSERHDIDIGEHSDHDNKGHGNDQVDVLKELLKKQGKGYLLQWLQGLLIDVCRVKLNSSTQTNPYEEEVLEPIPFHFNNVNQSIPVVPWNKQQESGLQTETFILLLHKLGFHLAADVGKSFPRIPHFWPAEHILNLASKLGHLRIEDMSTEMSALLALTSEAEKEDLAECASPLAVTSYNSPITRMDTSDTNASSPRAVSTGHPSPFSPEIPRKSNSVKCEAIAEENPEESESPPLTLFSPVTTTKDSLDTFSMPTPTYSWLQMAMLSKNLQKASLALNASTVASSTQASSTSGHEFKSLPTAPLRPLSASSASKPITVTTRSTFVVPSTGFNEGSSRTWSGNSPSRPRSAEVPTILSEAGNRGSATPDPSVMMTLMNQSINNTLNRMQMPEGEDYGGVPSDDALMKSSSSRDNLQWNASES</sequence>
<dbReference type="Pfam" id="PF05029">
    <property type="entry name" value="TIMELESS_C"/>
    <property type="match status" value="1"/>
</dbReference>
<dbReference type="GO" id="GO:0043111">
    <property type="term" value="P:replication fork arrest"/>
    <property type="evidence" value="ECO:0007669"/>
    <property type="project" value="TreeGrafter"/>
</dbReference>
<feature type="compositionally biased region" description="Polar residues" evidence="4">
    <location>
        <begin position="734"/>
        <end position="746"/>
    </location>
</feature>
<dbReference type="InterPro" id="IPR044998">
    <property type="entry name" value="Timeless"/>
</dbReference>
<dbReference type="InterPro" id="IPR006906">
    <property type="entry name" value="Timeless_N"/>
</dbReference>
<feature type="compositionally biased region" description="Polar residues" evidence="4">
    <location>
        <begin position="1"/>
        <end position="13"/>
    </location>
</feature>
<evidence type="ECO:0008006" key="9">
    <source>
        <dbReference type="Google" id="ProtNLM"/>
    </source>
</evidence>
<feature type="compositionally biased region" description="Polar residues" evidence="4">
    <location>
        <begin position="161"/>
        <end position="175"/>
    </location>
</feature>
<dbReference type="Proteomes" id="UP000318571">
    <property type="component" value="Chromosome 4"/>
</dbReference>
<proteinExistence type="inferred from homology"/>
<dbReference type="EMBL" id="VCGU01000011">
    <property type="protein sequence ID" value="TRY67893.1"/>
    <property type="molecule type" value="Genomic_DNA"/>
</dbReference>
<dbReference type="Pfam" id="PF04821">
    <property type="entry name" value="TIMELESS"/>
    <property type="match status" value="1"/>
</dbReference>
<feature type="compositionally biased region" description="Polar residues" evidence="4">
    <location>
        <begin position="525"/>
        <end position="540"/>
    </location>
</feature>
<feature type="compositionally biased region" description="Polar residues" evidence="4">
    <location>
        <begin position="68"/>
        <end position="81"/>
    </location>
</feature>
<feature type="compositionally biased region" description="Acidic residues" evidence="4">
    <location>
        <begin position="223"/>
        <end position="248"/>
    </location>
</feature>
<organism evidence="7 8">
    <name type="scientific">Tigriopus californicus</name>
    <name type="common">Marine copepod</name>
    <dbReference type="NCBI Taxonomy" id="6832"/>
    <lineage>
        <taxon>Eukaryota</taxon>
        <taxon>Metazoa</taxon>
        <taxon>Ecdysozoa</taxon>
        <taxon>Arthropoda</taxon>
        <taxon>Crustacea</taxon>
        <taxon>Multicrustacea</taxon>
        <taxon>Hexanauplia</taxon>
        <taxon>Copepoda</taxon>
        <taxon>Harpacticoida</taxon>
        <taxon>Harpacticidae</taxon>
        <taxon>Tigriopus</taxon>
    </lineage>
</organism>
<feature type="compositionally biased region" description="Polar residues" evidence="4">
    <location>
        <begin position="684"/>
        <end position="726"/>
    </location>
</feature>
<dbReference type="STRING" id="6832.A0A553NR27"/>
<feature type="compositionally biased region" description="Polar residues" evidence="4">
    <location>
        <begin position="1717"/>
        <end position="1732"/>
    </location>
</feature>
<dbReference type="GO" id="GO:0000076">
    <property type="term" value="P:DNA replication checkpoint signaling"/>
    <property type="evidence" value="ECO:0007669"/>
    <property type="project" value="TreeGrafter"/>
</dbReference>
<dbReference type="GO" id="GO:0009649">
    <property type="term" value="P:entrainment of circadian clock"/>
    <property type="evidence" value="ECO:0007669"/>
    <property type="project" value="TreeGrafter"/>
</dbReference>
<feature type="compositionally biased region" description="Polar residues" evidence="4">
    <location>
        <begin position="1499"/>
        <end position="1508"/>
    </location>
</feature>
<protein>
    <recommendedName>
        <fullName evidence="9">Timeless N-terminal domain-containing protein</fullName>
    </recommendedName>
</protein>
<dbReference type="InterPro" id="IPR007725">
    <property type="entry name" value="TIMELESS_C"/>
</dbReference>
<feature type="region of interest" description="Disordered" evidence="4">
    <location>
        <begin position="1"/>
        <end position="178"/>
    </location>
</feature>
<dbReference type="OMA" id="RMHLVIT"/>
<name>A0A553NR27_TIGCA</name>
<evidence type="ECO:0000313" key="7">
    <source>
        <dbReference type="EMBL" id="TRY67893.1"/>
    </source>
</evidence>
<feature type="region of interest" description="Disordered" evidence="4">
    <location>
        <begin position="1492"/>
        <end position="1552"/>
    </location>
</feature>
<feature type="region of interest" description="Disordered" evidence="4">
    <location>
        <begin position="202"/>
        <end position="248"/>
    </location>
</feature>
<keyword evidence="8" id="KW-1185">Reference proteome</keyword>
<accession>A0A553NR27</accession>
<feature type="region of interest" description="Disordered" evidence="4">
    <location>
        <begin position="514"/>
        <end position="888"/>
    </location>
</feature>
<dbReference type="GO" id="GO:0003677">
    <property type="term" value="F:DNA binding"/>
    <property type="evidence" value="ECO:0007669"/>
    <property type="project" value="TreeGrafter"/>
</dbReference>
<evidence type="ECO:0000256" key="4">
    <source>
        <dbReference type="SAM" id="MobiDB-lite"/>
    </source>
</evidence>
<feature type="compositionally biased region" description="Basic and acidic residues" evidence="4">
    <location>
        <begin position="1306"/>
        <end position="1332"/>
    </location>
</feature>
<feature type="compositionally biased region" description="Acidic residues" evidence="4">
    <location>
        <begin position="110"/>
        <end position="124"/>
    </location>
</feature>
<evidence type="ECO:0000259" key="5">
    <source>
        <dbReference type="Pfam" id="PF04821"/>
    </source>
</evidence>
<evidence type="ECO:0000313" key="8">
    <source>
        <dbReference type="Proteomes" id="UP000318571"/>
    </source>
</evidence>
<evidence type="ECO:0000256" key="2">
    <source>
        <dbReference type="ARBA" id="ARBA00008174"/>
    </source>
</evidence>
<evidence type="ECO:0000256" key="3">
    <source>
        <dbReference type="ARBA" id="ARBA00023242"/>
    </source>
</evidence>
<feature type="compositionally biased region" description="Polar residues" evidence="4">
    <location>
        <begin position="1637"/>
        <end position="1657"/>
    </location>
</feature>
<evidence type="ECO:0000259" key="6">
    <source>
        <dbReference type="Pfam" id="PF05029"/>
    </source>
</evidence>
<feature type="compositionally biased region" description="Polar residues" evidence="4">
    <location>
        <begin position="620"/>
        <end position="639"/>
    </location>
</feature>
<feature type="compositionally biased region" description="Basic and acidic residues" evidence="4">
    <location>
        <begin position="83"/>
        <end position="103"/>
    </location>
</feature>
<dbReference type="GO" id="GO:0048511">
    <property type="term" value="P:rhythmic process"/>
    <property type="evidence" value="ECO:0007669"/>
    <property type="project" value="UniProtKB-KW"/>
</dbReference>
<feature type="compositionally biased region" description="Low complexity" evidence="4">
    <location>
        <begin position="787"/>
        <end position="802"/>
    </location>
</feature>
<feature type="compositionally biased region" description="Basic and acidic residues" evidence="4">
    <location>
        <begin position="573"/>
        <end position="584"/>
    </location>
</feature>
<dbReference type="PANTHER" id="PTHR22940">
    <property type="entry name" value="TIMEOUT/TIMELESS-2"/>
    <property type="match status" value="1"/>
</dbReference>
<feature type="region of interest" description="Disordered" evidence="4">
    <location>
        <begin position="1637"/>
        <end position="1681"/>
    </location>
</feature>
<dbReference type="GO" id="GO:0031298">
    <property type="term" value="C:replication fork protection complex"/>
    <property type="evidence" value="ECO:0007669"/>
    <property type="project" value="TreeGrafter"/>
</dbReference>
<evidence type="ECO:0000256" key="1">
    <source>
        <dbReference type="ARBA" id="ARBA00004123"/>
    </source>
</evidence>
<reference evidence="7 8" key="1">
    <citation type="journal article" date="2018" name="Nat. Ecol. Evol.">
        <title>Genomic signatures of mitonuclear coevolution across populations of Tigriopus californicus.</title>
        <authorList>
            <person name="Barreto F.S."/>
            <person name="Watson E.T."/>
            <person name="Lima T.G."/>
            <person name="Willett C.S."/>
            <person name="Edmands S."/>
            <person name="Li W."/>
            <person name="Burton R.S."/>
        </authorList>
    </citation>
    <scope>NUCLEOTIDE SEQUENCE [LARGE SCALE GENOMIC DNA]</scope>
    <source>
        <strain evidence="7 8">San Diego</strain>
    </source>
</reference>
<comment type="subcellular location">
    <subcellularLocation>
        <location evidence="1">Nucleus</location>
    </subcellularLocation>
</comment>
<dbReference type="PANTHER" id="PTHR22940:SF5">
    <property type="entry name" value="PROTEIN TIMELESS"/>
    <property type="match status" value="1"/>
</dbReference>
<feature type="compositionally biased region" description="Acidic residues" evidence="4">
    <location>
        <begin position="1533"/>
        <end position="1542"/>
    </location>
</feature>
<comment type="similarity">
    <text evidence="2">Belongs to the timeless family.</text>
</comment>